<feature type="transmembrane region" description="Helical" evidence="1">
    <location>
        <begin position="20"/>
        <end position="41"/>
    </location>
</feature>
<keyword evidence="1" id="KW-0812">Transmembrane</keyword>
<evidence type="ECO:0008006" key="4">
    <source>
        <dbReference type="Google" id="ProtNLM"/>
    </source>
</evidence>
<feature type="transmembrane region" description="Helical" evidence="1">
    <location>
        <begin position="53"/>
        <end position="74"/>
    </location>
</feature>
<sequence length="147" mass="16510">MAKIKLGRGEVVLADMTPPLRGVIFPFLELIIATALFWMLIGWMDAAGVDAGIRNAVVGIWFIVVLWRFVLPLIRQRRQRFMVTNKRVMFVPGGRGRTESIPLAQISGVRRRRGGIDIGLLGYGEAVHFPDVGRARRVEALIAERLF</sequence>
<protein>
    <recommendedName>
        <fullName evidence="4">PH domain-containing protein</fullName>
    </recommendedName>
</protein>
<dbReference type="STRING" id="1161099.SAMN05444817_12212"/>
<accession>A0A1N7KGA7</accession>
<keyword evidence="3" id="KW-1185">Reference proteome</keyword>
<reference evidence="3" key="1">
    <citation type="submission" date="2017-01" db="EMBL/GenBank/DDBJ databases">
        <authorList>
            <person name="Varghese N."/>
            <person name="Submissions S."/>
        </authorList>
    </citation>
    <scope>NUCLEOTIDE SEQUENCE [LARGE SCALE GENOMIC DNA]</scope>
    <source>
        <strain evidence="3">DSM 44531</strain>
    </source>
</reference>
<keyword evidence="1" id="KW-1133">Transmembrane helix</keyword>
<dbReference type="OrthoDB" id="4413216at2"/>
<dbReference type="RefSeq" id="WP_076600026.1">
    <property type="nucleotide sequence ID" value="NZ_CP046976.1"/>
</dbReference>
<keyword evidence="1" id="KW-0472">Membrane</keyword>
<dbReference type="Proteomes" id="UP000186292">
    <property type="component" value="Unassembled WGS sequence"/>
</dbReference>
<evidence type="ECO:0000313" key="3">
    <source>
        <dbReference type="Proteomes" id="UP000186292"/>
    </source>
</evidence>
<dbReference type="EMBL" id="FTOF01000022">
    <property type="protein sequence ID" value="SIS60641.1"/>
    <property type="molecule type" value="Genomic_DNA"/>
</dbReference>
<name>A0A1N7KGA7_9CORY</name>
<proteinExistence type="predicted"/>
<evidence type="ECO:0000313" key="2">
    <source>
        <dbReference type="EMBL" id="SIS60641.1"/>
    </source>
</evidence>
<gene>
    <name evidence="2" type="ORF">SAMN05444817_12212</name>
</gene>
<evidence type="ECO:0000256" key="1">
    <source>
        <dbReference type="SAM" id="Phobius"/>
    </source>
</evidence>
<dbReference type="AlphaFoldDB" id="A0A1N7KGA7"/>
<organism evidence="2 3">
    <name type="scientific">Corynebacterium appendicis CIP 107643</name>
    <dbReference type="NCBI Taxonomy" id="1161099"/>
    <lineage>
        <taxon>Bacteria</taxon>
        <taxon>Bacillati</taxon>
        <taxon>Actinomycetota</taxon>
        <taxon>Actinomycetes</taxon>
        <taxon>Mycobacteriales</taxon>
        <taxon>Corynebacteriaceae</taxon>
        <taxon>Corynebacterium</taxon>
    </lineage>
</organism>